<evidence type="ECO:0000313" key="2">
    <source>
        <dbReference type="Proteomes" id="UP001418222"/>
    </source>
</evidence>
<sequence>MFGAHVLCLLQKYLGEYIEGLFGEAFRVWKGFLRFYLERFEIEDQGNEFVESSYYSQVVSIGIAIQCLEVNNCGIEKGVDECGDGGGRMFITDSAESPISLKVLYLLRKYLGDDIDGFFVAALRALKDSLEKLRKRNYYCSD</sequence>
<organism evidence="1 2">
    <name type="scientific">Platanthera zijinensis</name>
    <dbReference type="NCBI Taxonomy" id="2320716"/>
    <lineage>
        <taxon>Eukaryota</taxon>
        <taxon>Viridiplantae</taxon>
        <taxon>Streptophyta</taxon>
        <taxon>Embryophyta</taxon>
        <taxon>Tracheophyta</taxon>
        <taxon>Spermatophyta</taxon>
        <taxon>Magnoliopsida</taxon>
        <taxon>Liliopsida</taxon>
        <taxon>Asparagales</taxon>
        <taxon>Orchidaceae</taxon>
        <taxon>Orchidoideae</taxon>
        <taxon>Orchideae</taxon>
        <taxon>Orchidinae</taxon>
        <taxon>Platanthera</taxon>
    </lineage>
</organism>
<evidence type="ECO:0000313" key="1">
    <source>
        <dbReference type="EMBL" id="KAK8928474.1"/>
    </source>
</evidence>
<accession>A0AAP0B4V9</accession>
<name>A0AAP0B4V9_9ASPA</name>
<comment type="caution">
    <text evidence="1">The sequence shown here is derived from an EMBL/GenBank/DDBJ whole genome shotgun (WGS) entry which is preliminary data.</text>
</comment>
<protein>
    <submittedName>
        <fullName evidence="1">Uncharacterized protein</fullName>
    </submittedName>
</protein>
<dbReference type="Proteomes" id="UP001418222">
    <property type="component" value="Unassembled WGS sequence"/>
</dbReference>
<reference evidence="1 2" key="1">
    <citation type="journal article" date="2022" name="Nat. Plants">
        <title>Genomes of leafy and leafless Platanthera orchids illuminate the evolution of mycoheterotrophy.</title>
        <authorList>
            <person name="Li M.H."/>
            <person name="Liu K.W."/>
            <person name="Li Z."/>
            <person name="Lu H.C."/>
            <person name="Ye Q.L."/>
            <person name="Zhang D."/>
            <person name="Wang J.Y."/>
            <person name="Li Y.F."/>
            <person name="Zhong Z.M."/>
            <person name="Liu X."/>
            <person name="Yu X."/>
            <person name="Liu D.K."/>
            <person name="Tu X.D."/>
            <person name="Liu B."/>
            <person name="Hao Y."/>
            <person name="Liao X.Y."/>
            <person name="Jiang Y.T."/>
            <person name="Sun W.H."/>
            <person name="Chen J."/>
            <person name="Chen Y.Q."/>
            <person name="Ai Y."/>
            <person name="Zhai J.W."/>
            <person name="Wu S.S."/>
            <person name="Zhou Z."/>
            <person name="Hsiao Y.Y."/>
            <person name="Wu W.L."/>
            <person name="Chen Y.Y."/>
            <person name="Lin Y.F."/>
            <person name="Hsu J.L."/>
            <person name="Li C.Y."/>
            <person name="Wang Z.W."/>
            <person name="Zhao X."/>
            <person name="Zhong W.Y."/>
            <person name="Ma X.K."/>
            <person name="Ma L."/>
            <person name="Huang J."/>
            <person name="Chen G.Z."/>
            <person name="Huang M.Z."/>
            <person name="Huang L."/>
            <person name="Peng D.H."/>
            <person name="Luo Y.B."/>
            <person name="Zou S.Q."/>
            <person name="Chen S.P."/>
            <person name="Lan S."/>
            <person name="Tsai W.C."/>
            <person name="Van de Peer Y."/>
            <person name="Liu Z.J."/>
        </authorList>
    </citation>
    <scope>NUCLEOTIDE SEQUENCE [LARGE SCALE GENOMIC DNA]</scope>
    <source>
        <strain evidence="1">Lor287</strain>
    </source>
</reference>
<dbReference type="EMBL" id="JBBWWQ010000015">
    <property type="protein sequence ID" value="KAK8928474.1"/>
    <property type="molecule type" value="Genomic_DNA"/>
</dbReference>
<gene>
    <name evidence="1" type="ORF">KSP39_PZI017891</name>
</gene>
<dbReference type="AlphaFoldDB" id="A0AAP0B4V9"/>
<proteinExistence type="predicted"/>
<keyword evidence="2" id="KW-1185">Reference proteome</keyword>